<sequence length="38" mass="4325">MLDGQPLGEYPELGPTHTAEYFELLTLAYLARLMGYHI</sequence>
<dbReference type="Proteomes" id="UP000021210">
    <property type="component" value="Unassembled WGS sequence"/>
</dbReference>
<evidence type="ECO:0000313" key="2">
    <source>
        <dbReference type="Proteomes" id="UP000021210"/>
    </source>
</evidence>
<dbReference type="EMBL" id="JAOH01000002">
    <property type="protein sequence ID" value="EUA60277.1"/>
    <property type="molecule type" value="Genomic_DNA"/>
</dbReference>
<accession>A0A829QBX8</accession>
<evidence type="ECO:0000313" key="1">
    <source>
        <dbReference type="EMBL" id="EUA60277.1"/>
    </source>
</evidence>
<dbReference type="AlphaFoldDB" id="A0A829QBX8"/>
<proteinExistence type="predicted"/>
<reference evidence="1 2" key="1">
    <citation type="submission" date="2013-12" db="EMBL/GenBank/DDBJ databases">
        <authorList>
            <person name="Zelazny A."/>
            <person name="Olivier K."/>
            <person name="Holland S."/>
            <person name="Lenaerts A."/>
            <person name="Ordway D."/>
            <person name="DeGroote M.A."/>
            <person name="Parker T."/>
            <person name="Sizemore C."/>
            <person name="Tallon L.J."/>
            <person name="Sadzewicz L.K."/>
            <person name="Sengamalay N."/>
            <person name="Fraser C.M."/>
            <person name="Hine E."/>
            <person name="Shefchek K.A."/>
            <person name="Das S.P."/>
            <person name="Tettelin H."/>
        </authorList>
    </citation>
    <scope>NUCLEOTIDE SEQUENCE [LARGE SCALE GENOMIC DNA]</scope>
    <source>
        <strain evidence="1 2">1948</strain>
    </source>
</reference>
<protein>
    <submittedName>
        <fullName evidence="1">Uncharacterized protein</fullName>
    </submittedName>
</protein>
<organism evidence="1 2">
    <name type="scientific">Mycobacteroides abscessus 1948</name>
    <dbReference type="NCBI Taxonomy" id="1299323"/>
    <lineage>
        <taxon>Bacteria</taxon>
        <taxon>Bacillati</taxon>
        <taxon>Actinomycetota</taxon>
        <taxon>Actinomycetes</taxon>
        <taxon>Mycobacteriales</taxon>
        <taxon>Mycobacteriaceae</taxon>
        <taxon>Mycobacteroides</taxon>
        <taxon>Mycobacteroides abscessus</taxon>
    </lineage>
</organism>
<comment type="caution">
    <text evidence="1">The sequence shown here is derived from an EMBL/GenBank/DDBJ whole genome shotgun (WGS) entry which is preliminary data.</text>
</comment>
<name>A0A829QBX8_9MYCO</name>
<gene>
    <name evidence="1" type="ORF">I542_0408</name>
</gene>